<dbReference type="CDD" id="cd17926">
    <property type="entry name" value="DEXHc_RE"/>
    <property type="match status" value="1"/>
</dbReference>
<dbReference type="GO" id="GO:0005829">
    <property type="term" value="C:cytosol"/>
    <property type="evidence" value="ECO:0007669"/>
    <property type="project" value="TreeGrafter"/>
</dbReference>
<dbReference type="GO" id="GO:0003677">
    <property type="term" value="F:DNA binding"/>
    <property type="evidence" value="ECO:0007669"/>
    <property type="project" value="InterPro"/>
</dbReference>
<dbReference type="PANTHER" id="PTHR47396">
    <property type="entry name" value="TYPE I RESTRICTION ENZYME ECOKI R PROTEIN"/>
    <property type="match status" value="1"/>
</dbReference>
<dbReference type="Proteomes" id="UP000605201">
    <property type="component" value="Unassembled WGS sequence"/>
</dbReference>
<dbReference type="Pfam" id="PF22548">
    <property type="entry name" value="AEP-TOTE"/>
    <property type="match status" value="1"/>
</dbReference>
<keyword evidence="3" id="KW-0378">Hydrolase</keyword>
<evidence type="ECO:0000313" key="4">
    <source>
        <dbReference type="Proteomes" id="UP000605201"/>
    </source>
</evidence>
<proteinExistence type="predicted"/>
<dbReference type="Gene3D" id="3.40.50.300">
    <property type="entry name" value="P-loop containing nucleotide triphosphate hydrolases"/>
    <property type="match status" value="2"/>
</dbReference>
<dbReference type="AlphaFoldDB" id="A0A8J6TJ39"/>
<organism evidence="3 4">
    <name type="scientific">Candidatus Desulfatibia vada</name>
    <dbReference type="NCBI Taxonomy" id="2841696"/>
    <lineage>
        <taxon>Bacteria</taxon>
        <taxon>Pseudomonadati</taxon>
        <taxon>Thermodesulfobacteriota</taxon>
        <taxon>Desulfobacteria</taxon>
        <taxon>Desulfobacterales</taxon>
        <taxon>Desulfobacterales incertae sedis</taxon>
        <taxon>Candidatus Desulfatibia</taxon>
    </lineage>
</organism>
<dbReference type="InterPro" id="IPR027417">
    <property type="entry name" value="P-loop_NTPase"/>
</dbReference>
<comment type="caution">
    <text evidence="3">The sequence shown here is derived from an EMBL/GenBank/DDBJ whole genome shotgun (WGS) entry which is preliminary data.</text>
</comment>
<dbReference type="CDD" id="cd18785">
    <property type="entry name" value="SF2_C"/>
    <property type="match status" value="1"/>
</dbReference>
<dbReference type="GO" id="GO:0005524">
    <property type="term" value="F:ATP binding"/>
    <property type="evidence" value="ECO:0007669"/>
    <property type="project" value="InterPro"/>
</dbReference>
<dbReference type="SMART" id="SM00487">
    <property type="entry name" value="DEXDc"/>
    <property type="match status" value="1"/>
</dbReference>
<dbReference type="SUPFAM" id="SSF52540">
    <property type="entry name" value="P-loop containing nucleoside triphosphate hydrolases"/>
    <property type="match status" value="2"/>
</dbReference>
<dbReference type="PANTHER" id="PTHR47396:SF1">
    <property type="entry name" value="ATP-DEPENDENT HELICASE IRC3-RELATED"/>
    <property type="match status" value="1"/>
</dbReference>
<dbReference type="InterPro" id="IPR054347">
    <property type="entry name" value="TOTE_primase"/>
</dbReference>
<accession>A0A8J6TJ39</accession>
<dbReference type="GO" id="GO:0004386">
    <property type="term" value="F:helicase activity"/>
    <property type="evidence" value="ECO:0007669"/>
    <property type="project" value="UniProtKB-KW"/>
</dbReference>
<protein>
    <submittedName>
        <fullName evidence="3">DEAD/DEAH box helicase family protein</fullName>
    </submittedName>
</protein>
<sequence length="818" mass="93316">MERISQIDRQIETAERGLAELDKRRAAMLEQIKALRHQKNRVSSQASPGYSPVNDRTFVTNNSSENDKILLFRTLFRGREDVYPRRFESKKTGKSGYQPACRNEWLRGVCGKPRIRCGNCENRKFILVSDEVIRNHLLGYDPAEKTKRNFTIGAYPLLPDETCWFIAADFDQSAWMEDVSQFLETCKQFDIPAAVERSRSGNGGHVWVFFSEPVSAILARKMFSFVLTETMEQRPEIGLQSYDRLFPNQDTMPKGGFGNLIALPLQKTAREKENALFLDDRFEPHPDQWAFLSSIRHMSLDEVSTVVDEAVRRGRVVGVRMPVTDEQDDEPWTAPPSRRRKQIPIKGPLPEEIELLLDNQIYVAKDDLPAPLKNRLIRLAAFQNPEFYKAQAMRFPTYDKPRIISCCEEFSKHMGIPRGCLDELVDLLQSLNIKPKIVDKRFQGNPINFRFHGTLRPEQQTATEAMLGCDTGVLSASTAFGKTVVAAYLIAERRVHTLVLVHRKHLLDMWVDRLSEFLGLEREEIGRIGGGKRKLSGIIDVGIIQSLGKKGVVDDIVGEYGYLIVDECHRIAAKSFEIVARQCKARYVSGLSATVARKDGHHPIIFMQCGPVRYRVDDRKQAAKRPFTHRVAVRKTGFKLPKALSNKADVTINEFYDALIADEGRNNMILDDVLRAIDEARSPVLLTERKIHLDLLVARLIPIVKNVIVLKGGMGDKERRLVSEKLLRIPDEDQRIIVATGRYLGEGFDDARLDTLFLALPVSWRGVVAQYAGRLHRIHQTKKEVVIYDYADLDVPMLSRMFERRRVGYRAIGYEIDK</sequence>
<evidence type="ECO:0000313" key="3">
    <source>
        <dbReference type="EMBL" id="MBC8430564.1"/>
    </source>
</evidence>
<dbReference type="InterPro" id="IPR050742">
    <property type="entry name" value="Helicase_Restrict-Modif_Enz"/>
</dbReference>
<keyword evidence="3" id="KW-0067">ATP-binding</keyword>
<keyword evidence="3" id="KW-0347">Helicase</keyword>
<name>A0A8J6TJ39_9BACT</name>
<feature type="domain" description="Helicase ATP-binding" evidence="2">
    <location>
        <begin position="463"/>
        <end position="613"/>
    </location>
</feature>
<dbReference type="InterPro" id="IPR014001">
    <property type="entry name" value="Helicase_ATP-bd"/>
</dbReference>
<evidence type="ECO:0000256" key="1">
    <source>
        <dbReference type="SAM" id="Coils"/>
    </source>
</evidence>
<dbReference type="EMBL" id="JACNIG010000056">
    <property type="protein sequence ID" value="MBC8430564.1"/>
    <property type="molecule type" value="Genomic_DNA"/>
</dbReference>
<dbReference type="PROSITE" id="PS51192">
    <property type="entry name" value="HELICASE_ATP_BIND_1"/>
    <property type="match status" value="1"/>
</dbReference>
<evidence type="ECO:0000259" key="2">
    <source>
        <dbReference type="PROSITE" id="PS51192"/>
    </source>
</evidence>
<dbReference type="Pfam" id="PF04851">
    <property type="entry name" value="ResIII"/>
    <property type="match status" value="1"/>
</dbReference>
<dbReference type="GO" id="GO:0016787">
    <property type="term" value="F:hydrolase activity"/>
    <property type="evidence" value="ECO:0007669"/>
    <property type="project" value="InterPro"/>
</dbReference>
<reference evidence="3 4" key="1">
    <citation type="submission" date="2020-08" db="EMBL/GenBank/DDBJ databases">
        <title>Bridging the membrane lipid divide: bacteria of the FCB group superphylum have the potential to synthesize archaeal ether lipids.</title>
        <authorList>
            <person name="Villanueva L."/>
            <person name="Von Meijenfeldt F.A.B."/>
            <person name="Westbye A.B."/>
            <person name="Yadav S."/>
            <person name="Hopmans E.C."/>
            <person name="Dutilh B.E."/>
            <person name="Sinninghe Damste J.S."/>
        </authorList>
    </citation>
    <scope>NUCLEOTIDE SEQUENCE [LARGE SCALE GENOMIC DNA]</scope>
    <source>
        <strain evidence="3">NIOZ-UU17</strain>
    </source>
</reference>
<keyword evidence="3" id="KW-0547">Nucleotide-binding</keyword>
<keyword evidence="1" id="KW-0175">Coiled coil</keyword>
<gene>
    <name evidence="3" type="ORF">H8D96_01465</name>
</gene>
<feature type="coiled-coil region" evidence="1">
    <location>
        <begin position="4"/>
        <end position="38"/>
    </location>
</feature>
<dbReference type="InterPro" id="IPR006935">
    <property type="entry name" value="Helicase/UvrB_N"/>
</dbReference>